<protein>
    <submittedName>
        <fullName evidence="1">Uncharacterized protein</fullName>
    </submittedName>
</protein>
<gene>
    <name evidence="1" type="ORF">O1611_g6760</name>
</gene>
<reference evidence="1" key="1">
    <citation type="submission" date="2022-12" db="EMBL/GenBank/DDBJ databases">
        <title>Genome Sequence of Lasiodiplodia mahajangana.</title>
        <authorList>
            <person name="Buettner E."/>
        </authorList>
    </citation>
    <scope>NUCLEOTIDE SEQUENCE</scope>
    <source>
        <strain evidence="1">VT137</strain>
    </source>
</reference>
<comment type="caution">
    <text evidence="1">The sequence shown here is derived from an EMBL/GenBank/DDBJ whole genome shotgun (WGS) entry which is preliminary data.</text>
</comment>
<dbReference type="Proteomes" id="UP001153332">
    <property type="component" value="Unassembled WGS sequence"/>
</dbReference>
<keyword evidence="2" id="KW-1185">Reference proteome</keyword>
<organism evidence="1 2">
    <name type="scientific">Lasiodiplodia mahajangana</name>
    <dbReference type="NCBI Taxonomy" id="1108764"/>
    <lineage>
        <taxon>Eukaryota</taxon>
        <taxon>Fungi</taxon>
        <taxon>Dikarya</taxon>
        <taxon>Ascomycota</taxon>
        <taxon>Pezizomycotina</taxon>
        <taxon>Dothideomycetes</taxon>
        <taxon>Dothideomycetes incertae sedis</taxon>
        <taxon>Botryosphaeriales</taxon>
        <taxon>Botryosphaeriaceae</taxon>
        <taxon>Lasiodiplodia</taxon>
    </lineage>
</organism>
<proteinExistence type="predicted"/>
<evidence type="ECO:0000313" key="2">
    <source>
        <dbReference type="Proteomes" id="UP001153332"/>
    </source>
</evidence>
<name>A0ACC2JHN0_9PEZI</name>
<dbReference type="EMBL" id="JAPUUL010001656">
    <property type="protein sequence ID" value="KAJ8126879.1"/>
    <property type="molecule type" value="Genomic_DNA"/>
</dbReference>
<evidence type="ECO:0000313" key="1">
    <source>
        <dbReference type="EMBL" id="KAJ8126879.1"/>
    </source>
</evidence>
<accession>A0ACC2JHN0</accession>
<sequence>MESSATPKPPTSSPGGSSLNQGWMAARLKVNLELLSYYAISLAALIAIFIIGHWTRRLALRASRSVILYPIVALSRAVRKVCLRKLPGFTSVGHAILVAIFVAFNALFSFYRVDYSKISNIASRFGWMATGNLAFVVFLALKNTPLAVLTVYSYERLNSLHQIAGYTTLLYTILHAVIYTYYFISGGRIHILQEQVVTAGIVLGFAMLFTVLAGLTLRKLKYELFYVIHLVLFVVIVVTLGLHRPSFDHDKTLIVTVLTGGLWFSDRLIRFVRLAHNSINNEASVFPLPNGGTRIVLKKPMMRARPGKHCYVWLPRIRAFETHPFTIVASEPMELIINTYSGFTADLHRHASKNPGASLAVSVEGPYGTFPDPMEYDKVVLVAGGSGATFTIALAADMIRRLSPDSTKKIEFIWATRGRDNMAWFTQHLNNLITHECAPKITFGLHLTRLEATETASPPIPRSPSQISTSVPSKPPSTLEKNIESPPLSTQTSAVALREKELKNIIETEESIGVFPSAADGSSLPVSYGRPDIEALVREAILSLDKDKRVLIAACGPTGLVNTVRNTTASCIRVDGPSVELHCEQFGW</sequence>